<dbReference type="Proteomes" id="UP000317940">
    <property type="component" value="Unassembled WGS sequence"/>
</dbReference>
<evidence type="ECO:0000313" key="3">
    <source>
        <dbReference type="EMBL" id="TWF90533.1"/>
    </source>
</evidence>
<dbReference type="RefSeq" id="WP_145909724.1">
    <property type="nucleotide sequence ID" value="NZ_BAAAMZ010000001.1"/>
</dbReference>
<dbReference type="InterPro" id="IPR007278">
    <property type="entry name" value="DUF397"/>
</dbReference>
<protein>
    <submittedName>
        <fullName evidence="3">Uncharacterized protein DUF397</fullName>
    </submittedName>
</protein>
<dbReference type="AlphaFoldDB" id="A0A561TTU9"/>
<feature type="domain" description="DUF397" evidence="2">
    <location>
        <begin position="13"/>
        <end position="62"/>
    </location>
</feature>
<sequence length="68" mass="7220">MSEDSATTQRHLSWQKSSYSGAQGGDCVEIALGATAIHVRDSKDPEGPSLTVTPAAWAAFLKLTEQQS</sequence>
<evidence type="ECO:0000313" key="4">
    <source>
        <dbReference type="Proteomes" id="UP000317940"/>
    </source>
</evidence>
<comment type="caution">
    <text evidence="3">The sequence shown here is derived from an EMBL/GenBank/DDBJ whole genome shotgun (WGS) entry which is preliminary data.</text>
</comment>
<feature type="region of interest" description="Disordered" evidence="1">
    <location>
        <begin position="1"/>
        <end position="21"/>
    </location>
</feature>
<keyword evidence="4" id="KW-1185">Reference proteome</keyword>
<dbReference type="OrthoDB" id="3873898at2"/>
<accession>A0A561TTU9</accession>
<proteinExistence type="predicted"/>
<evidence type="ECO:0000259" key="2">
    <source>
        <dbReference type="Pfam" id="PF04149"/>
    </source>
</evidence>
<gene>
    <name evidence="3" type="ORF">FHX73_13580</name>
</gene>
<reference evidence="3 4" key="1">
    <citation type="submission" date="2019-06" db="EMBL/GenBank/DDBJ databases">
        <title>Sequencing the genomes of 1000 actinobacteria strains.</title>
        <authorList>
            <person name="Klenk H.-P."/>
        </authorList>
    </citation>
    <scope>NUCLEOTIDE SEQUENCE [LARGE SCALE GENOMIC DNA]</scope>
    <source>
        <strain evidence="3 4">DSM 44826</strain>
    </source>
</reference>
<name>A0A561TTU9_9ACTN</name>
<dbReference type="EMBL" id="VIWT01000003">
    <property type="protein sequence ID" value="TWF90533.1"/>
    <property type="molecule type" value="Genomic_DNA"/>
</dbReference>
<evidence type="ECO:0000256" key="1">
    <source>
        <dbReference type="SAM" id="MobiDB-lite"/>
    </source>
</evidence>
<dbReference type="Pfam" id="PF04149">
    <property type="entry name" value="DUF397"/>
    <property type="match status" value="1"/>
</dbReference>
<organism evidence="3 4">
    <name type="scientific">Kitasatospora viridis</name>
    <dbReference type="NCBI Taxonomy" id="281105"/>
    <lineage>
        <taxon>Bacteria</taxon>
        <taxon>Bacillati</taxon>
        <taxon>Actinomycetota</taxon>
        <taxon>Actinomycetes</taxon>
        <taxon>Kitasatosporales</taxon>
        <taxon>Streptomycetaceae</taxon>
        <taxon>Kitasatospora</taxon>
    </lineage>
</organism>